<reference evidence="3" key="1">
    <citation type="journal article" date="2018" name="Nat. Plants">
        <title>Whole-genome landscape of Medicago truncatula symbiotic genes.</title>
        <authorList>
            <person name="Pecrix Y."/>
            <person name="Gamas P."/>
            <person name="Carrere S."/>
        </authorList>
    </citation>
    <scope>NUCLEOTIDE SEQUENCE</scope>
    <source>
        <tissue evidence="3">Leaves</tissue>
    </source>
</reference>
<dbReference type="SUPFAM" id="SSF53067">
    <property type="entry name" value="Actin-like ATPase domain"/>
    <property type="match status" value="1"/>
</dbReference>
<evidence type="ECO:0000256" key="2">
    <source>
        <dbReference type="ARBA" id="ARBA00022840"/>
    </source>
</evidence>
<dbReference type="Gene3D" id="3.30.420.40">
    <property type="match status" value="2"/>
</dbReference>
<accession>A0A396HEF1</accession>
<evidence type="ECO:0000256" key="1">
    <source>
        <dbReference type="ARBA" id="ARBA00022741"/>
    </source>
</evidence>
<proteinExistence type="predicted"/>
<dbReference type="EMBL" id="PSQE01000006">
    <property type="protein sequence ID" value="RHN50921.1"/>
    <property type="molecule type" value="Genomic_DNA"/>
</dbReference>
<keyword evidence="3" id="KW-0346">Stress response</keyword>
<keyword evidence="1" id="KW-0547">Nucleotide-binding</keyword>
<dbReference type="Pfam" id="PF00012">
    <property type="entry name" value="HSP70"/>
    <property type="match status" value="1"/>
</dbReference>
<protein>
    <submittedName>
        <fullName evidence="3">Putative Heat shock protein 70 family</fullName>
    </submittedName>
</protein>
<dbReference type="Gramene" id="rna35274">
    <property type="protein sequence ID" value="RHN50921.1"/>
    <property type="gene ID" value="gene35274"/>
</dbReference>
<dbReference type="Proteomes" id="UP000265566">
    <property type="component" value="Chromosome 6"/>
</dbReference>
<dbReference type="AlphaFoldDB" id="A0A396HEF1"/>
<dbReference type="GO" id="GO:0140662">
    <property type="term" value="F:ATP-dependent protein folding chaperone"/>
    <property type="evidence" value="ECO:0007669"/>
    <property type="project" value="InterPro"/>
</dbReference>
<dbReference type="GO" id="GO:0005524">
    <property type="term" value="F:ATP binding"/>
    <property type="evidence" value="ECO:0007669"/>
    <property type="project" value="UniProtKB-KW"/>
</dbReference>
<organism evidence="3">
    <name type="scientific">Medicago truncatula</name>
    <name type="common">Barrel medic</name>
    <name type="synonym">Medicago tribuloides</name>
    <dbReference type="NCBI Taxonomy" id="3880"/>
    <lineage>
        <taxon>Eukaryota</taxon>
        <taxon>Viridiplantae</taxon>
        <taxon>Streptophyta</taxon>
        <taxon>Embryophyta</taxon>
        <taxon>Tracheophyta</taxon>
        <taxon>Spermatophyta</taxon>
        <taxon>Magnoliopsida</taxon>
        <taxon>eudicotyledons</taxon>
        <taxon>Gunneridae</taxon>
        <taxon>Pentapetalae</taxon>
        <taxon>rosids</taxon>
        <taxon>fabids</taxon>
        <taxon>Fabales</taxon>
        <taxon>Fabaceae</taxon>
        <taxon>Papilionoideae</taxon>
        <taxon>50 kb inversion clade</taxon>
        <taxon>NPAAA clade</taxon>
        <taxon>Hologalegina</taxon>
        <taxon>IRL clade</taxon>
        <taxon>Trifolieae</taxon>
        <taxon>Medicago</taxon>
    </lineage>
</organism>
<sequence length="76" mass="8371">MESVENCIADSGINKSNFHDVVLVGGSTRIVKVQGLLVDFFEINEHSRTKLCKSINADEAVAYGACNTPFSQYKNF</sequence>
<evidence type="ECO:0000313" key="3">
    <source>
        <dbReference type="EMBL" id="RHN50921.1"/>
    </source>
</evidence>
<name>A0A396HEF1_MEDTR</name>
<dbReference type="InterPro" id="IPR013126">
    <property type="entry name" value="Hsp_70_fam"/>
</dbReference>
<keyword evidence="2" id="KW-0067">ATP-binding</keyword>
<gene>
    <name evidence="3" type="ORF">MtrunA17_Chr6g0462801</name>
</gene>
<dbReference type="PANTHER" id="PTHR19375">
    <property type="entry name" value="HEAT SHOCK PROTEIN 70KDA"/>
    <property type="match status" value="1"/>
</dbReference>
<comment type="caution">
    <text evidence="3">The sequence shown here is derived from an EMBL/GenBank/DDBJ whole genome shotgun (WGS) entry which is preliminary data.</text>
</comment>
<dbReference type="InterPro" id="IPR043129">
    <property type="entry name" value="ATPase_NBD"/>
</dbReference>